<reference evidence="1 2" key="1">
    <citation type="submission" date="2021-05" db="EMBL/GenBank/DDBJ databases">
        <title>Draft Genome Sequences of Clinical Respiratory Isolates of Mycobacterium goodii Recovered in Ireland.</title>
        <authorList>
            <person name="Flanagan P.R."/>
            <person name="Mok S."/>
            <person name="Roycroft E."/>
            <person name="Rogers T.R."/>
            <person name="Fitzgibbon M."/>
        </authorList>
    </citation>
    <scope>NUCLEOTIDE SEQUENCE [LARGE SCALE GENOMIC DNA]</scope>
    <source>
        <strain evidence="1 2">14IE55</strain>
    </source>
</reference>
<name>A0ABS6HPN1_MYCGD</name>
<dbReference type="RefSeq" id="WP_214394997.1">
    <property type="nucleotide sequence ID" value="NZ_JAHBOL010000014.1"/>
</dbReference>
<protein>
    <submittedName>
        <fullName evidence="1">Uncharacterized protein</fullName>
    </submittedName>
</protein>
<gene>
    <name evidence="1" type="ORF">KL859_14885</name>
</gene>
<keyword evidence="2" id="KW-1185">Reference proteome</keyword>
<accession>A0ABS6HPN1</accession>
<sequence length="71" mass="7918">MGSVPNIGMYRFPKQGSYLGQRVTVCFHYDTEVTIGGEIVRDDAEQPGVAVIKLDDGRHVLTTECMWTTAR</sequence>
<evidence type="ECO:0000313" key="2">
    <source>
        <dbReference type="Proteomes" id="UP000696413"/>
    </source>
</evidence>
<organism evidence="1 2">
    <name type="scientific">Mycolicibacterium goodii</name>
    <name type="common">Mycobacterium goodii</name>
    <dbReference type="NCBI Taxonomy" id="134601"/>
    <lineage>
        <taxon>Bacteria</taxon>
        <taxon>Bacillati</taxon>
        <taxon>Actinomycetota</taxon>
        <taxon>Actinomycetes</taxon>
        <taxon>Mycobacteriales</taxon>
        <taxon>Mycobacteriaceae</taxon>
        <taxon>Mycolicibacterium</taxon>
    </lineage>
</organism>
<dbReference type="EMBL" id="JAHBOM010000010">
    <property type="protein sequence ID" value="MBU8824148.1"/>
    <property type="molecule type" value="Genomic_DNA"/>
</dbReference>
<evidence type="ECO:0000313" key="1">
    <source>
        <dbReference type="EMBL" id="MBU8824148.1"/>
    </source>
</evidence>
<comment type="caution">
    <text evidence="1">The sequence shown here is derived from an EMBL/GenBank/DDBJ whole genome shotgun (WGS) entry which is preliminary data.</text>
</comment>
<dbReference type="Proteomes" id="UP000696413">
    <property type="component" value="Unassembled WGS sequence"/>
</dbReference>
<proteinExistence type="predicted"/>